<dbReference type="PRINTS" id="PR00797">
    <property type="entry name" value="STREPTOPAIN"/>
</dbReference>
<evidence type="ECO:0000256" key="2">
    <source>
        <dbReference type="ARBA" id="ARBA00022670"/>
    </source>
</evidence>
<dbReference type="InterPro" id="IPR044934">
    <property type="entry name" value="Streptopain_sf"/>
</dbReference>
<keyword evidence="7" id="KW-0812">Transmembrane</keyword>
<keyword evidence="2" id="KW-0645">Protease</keyword>
<feature type="active site" description="Nucleophile" evidence="6">
    <location>
        <position position="181"/>
    </location>
</feature>
<feature type="transmembrane region" description="Helical" evidence="7">
    <location>
        <begin position="12"/>
        <end position="35"/>
    </location>
</feature>
<dbReference type="InterPro" id="IPR025896">
    <property type="entry name" value="Spi_Prtas-inh"/>
</dbReference>
<name>A0A3D8HCW4_9BACT</name>
<organism evidence="9 10">
    <name type="scientific">Parabacteroides acidifaciens</name>
    <dbReference type="NCBI Taxonomy" id="2290935"/>
    <lineage>
        <taxon>Bacteria</taxon>
        <taxon>Pseudomonadati</taxon>
        <taxon>Bacteroidota</taxon>
        <taxon>Bacteroidia</taxon>
        <taxon>Bacteroidales</taxon>
        <taxon>Tannerellaceae</taxon>
        <taxon>Parabacteroides</taxon>
    </lineage>
</organism>
<keyword evidence="7" id="KW-1133">Transmembrane helix</keyword>
<keyword evidence="7" id="KW-0472">Membrane</keyword>
<evidence type="ECO:0000256" key="1">
    <source>
        <dbReference type="ARBA" id="ARBA00009693"/>
    </source>
</evidence>
<dbReference type="InterPro" id="IPR000200">
    <property type="entry name" value="Peptidase_C10"/>
</dbReference>
<evidence type="ECO:0000313" key="10">
    <source>
        <dbReference type="Proteomes" id="UP000256321"/>
    </source>
</evidence>
<sequence length="1055" mass="119231">MLLLCLSLNKFYLYNTIMKIVFYFLIVSVCFSVSVHAHEKQAFLAASAFVSKNFSFSNLKSAGENHLRLVYTDAGVVNTKSVDNALYYVYNVGERGFVIISNQEVVGYNQEELFNTDVVPEALRWFLKRYVDNAAHTNIELKSIEGIAEIVSPLLKSRWGQAFPFSNETPIVEGRSTACGCVATAMAQIMYYWEWPEQGHGEKEYISKTHKISLKSDFSRPFRWDRMRDFYNRDDKEGISYEEVDEISYLLQQCGIISEMDYTTFGSGASPSDAVLGMARYFDYKQTTLRSFSTSEMDEDQFISLLKKELDMKRPVLSAGGGHEFVCDGYDSNDYFHFDWGEYGYDNGFFKINGDHAHIGPHELSVITGIIPNNVEGEAVAPVRFQSESLTLNSQPEYIGDDIEISYSYGMNILGGDTLEYGIAWIEPSTNEILEVYGVKKISPMVYSSNSYYRFKILEPVTAKTIYTFTPVKKEKGSWQVISPDKNVSVELSPKALTPVELTGYCSVWYPKWIFDNQESTLSVNIANNGMTPYQGYIKIELIDSSGKIYDVIESELSSPENSSQNDNEFSIPYMFRKAGEYMCRVSVKEKGRLIQLENIEKINVTERKSVPVISFAKINTSLNMNSGFGNGVYEEIRGNQFTGTFVLRNDSERNIEGSLVLHGSKVLFSERVRIPIGSSETISFQVKADEGDNEWMSLTPYWKTNDGKDYDLTMPNSSEYHYSIRLLDRKDDDQVVFLASGGINCGDLINEFPRLTDTSLGISVDASSLTESTWSGSFRLFLYQNGILVGTEDLMQDITLQKGTGYAGNHSLYSTLPEGRYDGKICYRSKNSPEWKEMPAMDGVVHTYPITVLPPVISLSADYSIVDGEEYSIPSNEAEGYDGSFFSFRYCLSNLTKLDYIGELALFLNDKQVSQPVPVMIKGERAERKTGTIRLDLSGMFFPVKLELKGRQTGSLDFVKIDDYFCRNYAVLQKSQVANTPIPQKTIRYYYDRTRDVFVLTGMEASGWITVFSVDGRIRYQSGVSGTQCSIPVSGWPKGVYVLLLNGKSYRIMK</sequence>
<evidence type="ECO:0000259" key="8">
    <source>
        <dbReference type="Pfam" id="PF13734"/>
    </source>
</evidence>
<dbReference type="InterPro" id="IPR038765">
    <property type="entry name" value="Papain-like_cys_pep_sf"/>
</dbReference>
<gene>
    <name evidence="9" type="ORF">DWU89_13700</name>
</gene>
<protein>
    <recommendedName>
        <fullName evidence="8">Spi protease inhibitor domain-containing protein</fullName>
    </recommendedName>
</protein>
<dbReference type="SUPFAM" id="SSF54001">
    <property type="entry name" value="Cysteine proteinases"/>
    <property type="match status" value="1"/>
</dbReference>
<keyword evidence="4" id="KW-0378">Hydrolase</keyword>
<dbReference type="Pfam" id="PF13734">
    <property type="entry name" value="Inhibitor_I69"/>
    <property type="match status" value="1"/>
</dbReference>
<dbReference type="EMBL" id="QREV01000034">
    <property type="protein sequence ID" value="RDU48590.1"/>
    <property type="molecule type" value="Genomic_DNA"/>
</dbReference>
<proteinExistence type="inferred from homology"/>
<dbReference type="Pfam" id="PF01640">
    <property type="entry name" value="Peptidase_C10"/>
    <property type="match status" value="1"/>
</dbReference>
<keyword evidence="5" id="KW-0788">Thiol protease</keyword>
<accession>A0A3D8HCW4</accession>
<evidence type="ECO:0000256" key="4">
    <source>
        <dbReference type="ARBA" id="ARBA00022801"/>
    </source>
</evidence>
<reference evidence="9 10" key="1">
    <citation type="submission" date="2018-07" db="EMBL/GenBank/DDBJ databases">
        <title>Parabacteroides acidifaciens nov. sp., isolated from human feces.</title>
        <authorList>
            <person name="Wang Y.J."/>
        </authorList>
    </citation>
    <scope>NUCLEOTIDE SEQUENCE [LARGE SCALE GENOMIC DNA]</scope>
    <source>
        <strain evidence="9 10">426-9</strain>
    </source>
</reference>
<evidence type="ECO:0000256" key="6">
    <source>
        <dbReference type="PIRSR" id="PIRSR600200-1"/>
    </source>
</evidence>
<evidence type="ECO:0000256" key="7">
    <source>
        <dbReference type="SAM" id="Phobius"/>
    </source>
</evidence>
<comment type="similarity">
    <text evidence="1">Belongs to the peptidase C10 family.</text>
</comment>
<evidence type="ECO:0000256" key="3">
    <source>
        <dbReference type="ARBA" id="ARBA00022729"/>
    </source>
</evidence>
<evidence type="ECO:0000313" key="9">
    <source>
        <dbReference type="EMBL" id="RDU48590.1"/>
    </source>
</evidence>
<feature type="active site" description="Proton acceptor" evidence="6">
    <location>
        <position position="323"/>
    </location>
</feature>
<comment type="caution">
    <text evidence="9">The sequence shown here is derived from an EMBL/GenBank/DDBJ whole genome shotgun (WGS) entry which is preliminary data.</text>
</comment>
<evidence type="ECO:0000256" key="5">
    <source>
        <dbReference type="ARBA" id="ARBA00022807"/>
    </source>
</evidence>
<feature type="domain" description="Spi protease inhibitor" evidence="8">
    <location>
        <begin position="39"/>
        <end position="130"/>
    </location>
</feature>
<keyword evidence="3" id="KW-0732">Signal</keyword>
<dbReference type="AlphaFoldDB" id="A0A3D8HCW4"/>
<dbReference type="Proteomes" id="UP000256321">
    <property type="component" value="Unassembled WGS sequence"/>
</dbReference>
<dbReference type="GO" id="GO:0008234">
    <property type="term" value="F:cysteine-type peptidase activity"/>
    <property type="evidence" value="ECO:0007669"/>
    <property type="project" value="UniProtKB-KW"/>
</dbReference>
<dbReference type="GO" id="GO:0006508">
    <property type="term" value="P:proteolysis"/>
    <property type="evidence" value="ECO:0007669"/>
    <property type="project" value="UniProtKB-KW"/>
</dbReference>
<dbReference type="Gene3D" id="3.90.70.50">
    <property type="entry name" value="Peptidase C10, streptopain"/>
    <property type="match status" value="2"/>
</dbReference>